<organism evidence="11 12">
    <name type="scientific">Diploptera punctata</name>
    <name type="common">Pacific beetle cockroach</name>
    <dbReference type="NCBI Taxonomy" id="6984"/>
    <lineage>
        <taxon>Eukaryota</taxon>
        <taxon>Metazoa</taxon>
        <taxon>Ecdysozoa</taxon>
        <taxon>Arthropoda</taxon>
        <taxon>Hexapoda</taxon>
        <taxon>Insecta</taxon>
        <taxon>Pterygota</taxon>
        <taxon>Neoptera</taxon>
        <taxon>Polyneoptera</taxon>
        <taxon>Dictyoptera</taxon>
        <taxon>Blattodea</taxon>
        <taxon>Blaberoidea</taxon>
        <taxon>Blaberidae</taxon>
        <taxon>Diplopterinae</taxon>
        <taxon>Diploptera</taxon>
    </lineage>
</organism>
<comment type="caution">
    <text evidence="6">Lacks conserved residue(s) required for the propagation of feature annotation.</text>
</comment>
<dbReference type="PANTHER" id="PTHR13802">
    <property type="entry name" value="MUCIN 4-RELATED"/>
    <property type="match status" value="1"/>
</dbReference>
<name>A0AAD8AI80_DIPPU</name>
<feature type="non-terminal residue" evidence="11">
    <location>
        <position position="1"/>
    </location>
</feature>
<dbReference type="EMBL" id="JASPKZ010000800">
    <property type="protein sequence ID" value="KAJ9599570.1"/>
    <property type="molecule type" value="Genomic_DNA"/>
</dbReference>
<dbReference type="InterPro" id="IPR051495">
    <property type="entry name" value="Epithelial_Barrier/Signaling"/>
</dbReference>
<evidence type="ECO:0000256" key="4">
    <source>
        <dbReference type="ARBA" id="ARBA00023136"/>
    </source>
</evidence>
<keyword evidence="2 7" id="KW-0812">Transmembrane</keyword>
<evidence type="ECO:0008006" key="13">
    <source>
        <dbReference type="Google" id="ProtNLM"/>
    </source>
</evidence>
<dbReference type="SMART" id="SM00032">
    <property type="entry name" value="CCP"/>
    <property type="match status" value="1"/>
</dbReference>
<evidence type="ECO:0000256" key="7">
    <source>
        <dbReference type="SAM" id="Phobius"/>
    </source>
</evidence>
<feature type="domain" description="VWFD" evidence="10">
    <location>
        <begin position="351"/>
        <end position="551"/>
    </location>
</feature>
<dbReference type="InterPro" id="IPR056619">
    <property type="entry name" value="C8-3_MUC4"/>
</dbReference>
<gene>
    <name evidence="11" type="ORF">L9F63_009968</name>
</gene>
<dbReference type="Gene3D" id="2.10.70.10">
    <property type="entry name" value="Complement Module, domain 1"/>
    <property type="match status" value="1"/>
</dbReference>
<reference evidence="11" key="1">
    <citation type="journal article" date="2023" name="IScience">
        <title>Live-bearing cockroach genome reveals convergent evolutionary mechanisms linked to viviparity in insects and beyond.</title>
        <authorList>
            <person name="Fouks B."/>
            <person name="Harrison M.C."/>
            <person name="Mikhailova A.A."/>
            <person name="Marchal E."/>
            <person name="English S."/>
            <person name="Carruthers M."/>
            <person name="Jennings E.C."/>
            <person name="Chiamaka E.L."/>
            <person name="Frigard R.A."/>
            <person name="Pippel M."/>
            <person name="Attardo G.M."/>
            <person name="Benoit J.B."/>
            <person name="Bornberg-Bauer E."/>
            <person name="Tobe S.S."/>
        </authorList>
    </citation>
    <scope>NUCLEOTIDE SEQUENCE</scope>
    <source>
        <strain evidence="11">Stay&amp;Tobe</strain>
    </source>
</reference>
<dbReference type="Pfam" id="PF03782">
    <property type="entry name" value="AMOP"/>
    <property type="match status" value="1"/>
</dbReference>
<evidence type="ECO:0000256" key="2">
    <source>
        <dbReference type="ARBA" id="ARBA00022692"/>
    </source>
</evidence>
<dbReference type="GO" id="GO:0016020">
    <property type="term" value="C:membrane"/>
    <property type="evidence" value="ECO:0007669"/>
    <property type="project" value="UniProtKB-SubCell"/>
</dbReference>
<feature type="transmembrane region" description="Helical" evidence="7">
    <location>
        <begin position="727"/>
        <end position="750"/>
    </location>
</feature>
<dbReference type="SUPFAM" id="SSF57535">
    <property type="entry name" value="Complement control module/SCR domain"/>
    <property type="match status" value="1"/>
</dbReference>
<protein>
    <recommendedName>
        <fullName evidence="13">Protein mesh</fullName>
    </recommendedName>
</protein>
<evidence type="ECO:0000259" key="9">
    <source>
        <dbReference type="PROSITE" id="PS50923"/>
    </source>
</evidence>
<evidence type="ECO:0000256" key="1">
    <source>
        <dbReference type="ARBA" id="ARBA00004370"/>
    </source>
</evidence>
<evidence type="ECO:0000313" key="12">
    <source>
        <dbReference type="Proteomes" id="UP001233999"/>
    </source>
</evidence>
<dbReference type="SMART" id="SM00723">
    <property type="entry name" value="AMOP"/>
    <property type="match status" value="1"/>
</dbReference>
<accession>A0AAD8AI80</accession>
<dbReference type="InterPro" id="IPR005533">
    <property type="entry name" value="AMOP_dom"/>
</dbReference>
<evidence type="ECO:0000256" key="3">
    <source>
        <dbReference type="ARBA" id="ARBA00022989"/>
    </source>
</evidence>
<proteinExistence type="predicted"/>
<dbReference type="Pfam" id="PF00084">
    <property type="entry name" value="Sushi"/>
    <property type="match status" value="1"/>
</dbReference>
<comment type="caution">
    <text evidence="11">The sequence shown here is derived from an EMBL/GenBank/DDBJ whole genome shotgun (WGS) entry which is preliminary data.</text>
</comment>
<keyword evidence="6" id="KW-0768">Sushi</keyword>
<dbReference type="PROSITE" id="PS50923">
    <property type="entry name" value="SUSHI"/>
    <property type="match status" value="1"/>
</dbReference>
<feature type="domain" description="Sushi" evidence="9">
    <location>
        <begin position="658"/>
        <end position="718"/>
    </location>
</feature>
<feature type="domain" description="AMOP" evidence="8">
    <location>
        <begin position="187"/>
        <end position="338"/>
    </location>
</feature>
<evidence type="ECO:0000259" key="10">
    <source>
        <dbReference type="PROSITE" id="PS51233"/>
    </source>
</evidence>
<comment type="subcellular location">
    <subcellularLocation>
        <location evidence="1">Membrane</location>
    </subcellularLocation>
</comment>
<dbReference type="SMART" id="SM00216">
    <property type="entry name" value="VWD"/>
    <property type="match status" value="1"/>
</dbReference>
<dbReference type="Proteomes" id="UP001233999">
    <property type="component" value="Unassembled WGS sequence"/>
</dbReference>
<evidence type="ECO:0000259" key="8">
    <source>
        <dbReference type="PROSITE" id="PS50856"/>
    </source>
</evidence>
<evidence type="ECO:0000313" key="11">
    <source>
        <dbReference type="EMBL" id="KAJ9599570.1"/>
    </source>
</evidence>
<evidence type="ECO:0000256" key="5">
    <source>
        <dbReference type="ARBA" id="ARBA00023157"/>
    </source>
</evidence>
<dbReference type="Pfam" id="PF00094">
    <property type="entry name" value="VWD"/>
    <property type="match status" value="1"/>
</dbReference>
<dbReference type="PROSITE" id="PS51233">
    <property type="entry name" value="VWFD"/>
    <property type="match status" value="1"/>
</dbReference>
<keyword evidence="4 7" id="KW-0472">Membrane</keyword>
<dbReference type="Pfam" id="PF23263">
    <property type="entry name" value="C8-3_MUC4"/>
    <property type="match status" value="1"/>
</dbReference>
<sequence length="834" mass="96299">FDDVTVSGTVVDSNRAICVQPYLNAEGYVRFEISTSSDTNSKYNWKGRFFIETPATATERIYIDESSVHETNPAEIKITWDKKNLTSVDSAQIRISIWGYRETTIRPELLYIDLIEGSAVNSGSYVISPANFRTRTNSATNDVRFGFIHINLTNPTQYEGLTVSPVLWSKPIPLAWYFRPQWERQFGSRWAERMCNQWITDDRYLKNFAAEVPQCPCTLEHALNDKGRFLPDFDCDKDANPNCFYHYGAVHCVRSGAPRQEFRNEQCCYDKNHYLMLSYDQQWGSSPHRSHNLGYLPWNEANKVPTLSHWFHDISPFCLCCLWQQEQAVGCETFRFERRPTQDCVAYQAPSVATVFGDPHIITFDDLEYTFNGKGEFVLLHANSKKQKIDVQGRFEQLPDNRYGEVRATQLTAVAARDNTSSIIEVRLRPRHSQWRYHLDVFSDGRRIYFDRPSLRMQHFPGVTVYMPPYILNQSEIVIMFESGAGVEVVENEGFMTTRVYLPWSFMNQTRGLLGNWSNDVLDDFTLPDGLKVGVPTTEINNFEIENFQYVIGWIIEDKEDPEKGVALFTRENGRTADFYANKTFVPEYRKRPEDIIPSNRSSDLERARELCSDKYQCLYDYALSLNRDLAHFTLNYLNSFTEIKAKKRREVESRSMVSCGVLETPRFGRKSNFMFIPGARVTFECNKDFILIGDQRRVCTDQGKWDIPEYGYTECLRQQEYSSRQAGITAGIVMAVLVPILLALVCGAYRLLVKKKTEDDYDVKDGNVPVRIEPQLTKHQELDNDELIALRRKETEYQKKNRKNLGVVSCITLAPPVACTRNLPTFFSVSSRP</sequence>
<keyword evidence="12" id="KW-1185">Reference proteome</keyword>
<keyword evidence="3 7" id="KW-1133">Transmembrane helix</keyword>
<feature type="non-terminal residue" evidence="11">
    <location>
        <position position="834"/>
    </location>
</feature>
<dbReference type="InterPro" id="IPR001846">
    <property type="entry name" value="VWF_type-D"/>
</dbReference>
<dbReference type="PANTHER" id="PTHR13802:SF52">
    <property type="entry name" value="MUCIN-4"/>
    <property type="match status" value="1"/>
</dbReference>
<reference evidence="11" key="2">
    <citation type="submission" date="2023-05" db="EMBL/GenBank/DDBJ databases">
        <authorList>
            <person name="Fouks B."/>
        </authorList>
    </citation>
    <scope>NUCLEOTIDE SEQUENCE</scope>
    <source>
        <strain evidence="11">Stay&amp;Tobe</strain>
        <tissue evidence="11">Testes</tissue>
    </source>
</reference>
<dbReference type="AlphaFoldDB" id="A0AAD8AI80"/>
<dbReference type="InterPro" id="IPR035976">
    <property type="entry name" value="Sushi/SCR/CCP_sf"/>
</dbReference>
<keyword evidence="5" id="KW-1015">Disulfide bond</keyword>
<dbReference type="CDD" id="cd00033">
    <property type="entry name" value="CCP"/>
    <property type="match status" value="1"/>
</dbReference>
<dbReference type="InterPro" id="IPR000436">
    <property type="entry name" value="Sushi_SCR_CCP_dom"/>
</dbReference>
<evidence type="ECO:0000256" key="6">
    <source>
        <dbReference type="PROSITE-ProRule" id="PRU00302"/>
    </source>
</evidence>
<dbReference type="PROSITE" id="PS50856">
    <property type="entry name" value="AMOP"/>
    <property type="match status" value="1"/>
</dbReference>